<evidence type="ECO:0000256" key="1">
    <source>
        <dbReference type="SAM" id="MobiDB-lite"/>
    </source>
</evidence>
<proteinExistence type="predicted"/>
<organism evidence="2 3">
    <name type="scientific">Albula goreensis</name>
    <dbReference type="NCBI Taxonomy" id="1534307"/>
    <lineage>
        <taxon>Eukaryota</taxon>
        <taxon>Metazoa</taxon>
        <taxon>Chordata</taxon>
        <taxon>Craniata</taxon>
        <taxon>Vertebrata</taxon>
        <taxon>Euteleostomi</taxon>
        <taxon>Actinopterygii</taxon>
        <taxon>Neopterygii</taxon>
        <taxon>Teleostei</taxon>
        <taxon>Albuliformes</taxon>
        <taxon>Albulidae</taxon>
        <taxon>Albula</taxon>
    </lineage>
</organism>
<feature type="region of interest" description="Disordered" evidence="1">
    <location>
        <begin position="39"/>
        <end position="61"/>
    </location>
</feature>
<feature type="compositionally biased region" description="Polar residues" evidence="1">
    <location>
        <begin position="91"/>
        <end position="101"/>
    </location>
</feature>
<dbReference type="EMBL" id="JAERUA010000022">
    <property type="protein sequence ID" value="KAI1884145.1"/>
    <property type="molecule type" value="Genomic_DNA"/>
</dbReference>
<keyword evidence="3" id="KW-1185">Reference proteome</keyword>
<protein>
    <submittedName>
        <fullName evidence="2">Uncharacterized protein</fullName>
    </submittedName>
</protein>
<dbReference type="OrthoDB" id="8963615at2759"/>
<feature type="compositionally biased region" description="Basic and acidic residues" evidence="1">
    <location>
        <begin position="78"/>
        <end position="87"/>
    </location>
</feature>
<dbReference type="Proteomes" id="UP000829720">
    <property type="component" value="Unassembled WGS sequence"/>
</dbReference>
<dbReference type="AlphaFoldDB" id="A0A8T3CN13"/>
<sequence length="131" mass="14068">MHKEPGCVCELQQEWGARHRDIAADPVCHQLLLRKGWQLPESGSVRPLRSAGDRERVSSPTCSLTAAPVLGAPLRKAKFVEGPRIPDSELGSPTHTSSPAKTPSLDPHCPGKRSPSPAPKPCSFPALLHSD</sequence>
<gene>
    <name evidence="2" type="ORF">AGOR_G00223430</name>
</gene>
<evidence type="ECO:0000313" key="2">
    <source>
        <dbReference type="EMBL" id="KAI1884145.1"/>
    </source>
</evidence>
<name>A0A8T3CN13_9TELE</name>
<reference evidence="2" key="1">
    <citation type="submission" date="2021-01" db="EMBL/GenBank/DDBJ databases">
        <authorList>
            <person name="Zahm M."/>
            <person name="Roques C."/>
            <person name="Cabau C."/>
            <person name="Klopp C."/>
            <person name="Donnadieu C."/>
            <person name="Jouanno E."/>
            <person name="Lampietro C."/>
            <person name="Louis A."/>
            <person name="Herpin A."/>
            <person name="Echchiki A."/>
            <person name="Berthelot C."/>
            <person name="Parey E."/>
            <person name="Roest-Crollius H."/>
            <person name="Braasch I."/>
            <person name="Postlethwait J."/>
            <person name="Bobe J."/>
            <person name="Montfort J."/>
            <person name="Bouchez O."/>
            <person name="Begum T."/>
            <person name="Mejri S."/>
            <person name="Adams A."/>
            <person name="Chen W.-J."/>
            <person name="Guiguen Y."/>
        </authorList>
    </citation>
    <scope>NUCLEOTIDE SEQUENCE</scope>
    <source>
        <tissue evidence="2">Blood</tissue>
    </source>
</reference>
<accession>A0A8T3CN13</accession>
<comment type="caution">
    <text evidence="2">The sequence shown here is derived from an EMBL/GenBank/DDBJ whole genome shotgun (WGS) entry which is preliminary data.</text>
</comment>
<evidence type="ECO:0000313" key="3">
    <source>
        <dbReference type="Proteomes" id="UP000829720"/>
    </source>
</evidence>
<feature type="region of interest" description="Disordered" evidence="1">
    <location>
        <begin position="78"/>
        <end position="131"/>
    </location>
</feature>